<comment type="caution">
    <text evidence="2">The sequence shown here is derived from an EMBL/GenBank/DDBJ whole genome shotgun (WGS) entry which is preliminary data.</text>
</comment>
<dbReference type="InterPro" id="IPR037401">
    <property type="entry name" value="SnoaL-like"/>
</dbReference>
<dbReference type="EMBL" id="JAVDYB010000001">
    <property type="protein sequence ID" value="MDR7274576.1"/>
    <property type="molecule type" value="Genomic_DNA"/>
</dbReference>
<evidence type="ECO:0000259" key="1">
    <source>
        <dbReference type="Pfam" id="PF13577"/>
    </source>
</evidence>
<dbReference type="SUPFAM" id="SSF54427">
    <property type="entry name" value="NTF2-like"/>
    <property type="match status" value="1"/>
</dbReference>
<dbReference type="Pfam" id="PF13577">
    <property type="entry name" value="SnoaL_4"/>
    <property type="match status" value="1"/>
</dbReference>
<accession>A0AAE3YLN4</accession>
<proteinExistence type="predicted"/>
<evidence type="ECO:0000313" key="2">
    <source>
        <dbReference type="EMBL" id="MDR7274576.1"/>
    </source>
</evidence>
<gene>
    <name evidence="2" type="ORF">J2S41_001354</name>
</gene>
<evidence type="ECO:0000313" key="3">
    <source>
        <dbReference type="Proteomes" id="UP001183643"/>
    </source>
</evidence>
<organism evidence="2 3">
    <name type="scientific">Catenuloplanes atrovinosus</name>
    <dbReference type="NCBI Taxonomy" id="137266"/>
    <lineage>
        <taxon>Bacteria</taxon>
        <taxon>Bacillati</taxon>
        <taxon>Actinomycetota</taxon>
        <taxon>Actinomycetes</taxon>
        <taxon>Micromonosporales</taxon>
        <taxon>Micromonosporaceae</taxon>
        <taxon>Catenuloplanes</taxon>
    </lineage>
</organism>
<reference evidence="2" key="1">
    <citation type="submission" date="2023-07" db="EMBL/GenBank/DDBJ databases">
        <title>Sequencing the genomes of 1000 actinobacteria strains.</title>
        <authorList>
            <person name="Klenk H.-P."/>
        </authorList>
    </citation>
    <scope>NUCLEOTIDE SEQUENCE</scope>
    <source>
        <strain evidence="2">DSM 44707</strain>
    </source>
</reference>
<dbReference type="Gene3D" id="3.10.450.50">
    <property type="match status" value="1"/>
</dbReference>
<feature type="domain" description="SnoaL-like" evidence="1">
    <location>
        <begin position="10"/>
        <end position="140"/>
    </location>
</feature>
<dbReference type="AlphaFoldDB" id="A0AAE3YLN4"/>
<dbReference type="RefSeq" id="WP_310364467.1">
    <property type="nucleotide sequence ID" value="NZ_JAVDYB010000001.1"/>
</dbReference>
<protein>
    <recommendedName>
        <fullName evidence="1">SnoaL-like domain-containing protein</fullName>
    </recommendedName>
</protein>
<sequence length="163" mass="18231">MSADLERRVRQIEDRQAISDTVVRYAVAIDRGDWELFAGCLTEVVHIDFSDAGMPAADLPREAFVAFAREALSGFTARQHLSPNHLVTFDPEDADRAVCESYMYAQHHLAGAEGGDFFLMRGSYTNHLVRTAGGWRIERLVQHVSWPEGNLDLPNMARARVAS</sequence>
<keyword evidence="3" id="KW-1185">Reference proteome</keyword>
<dbReference type="InterPro" id="IPR032710">
    <property type="entry name" value="NTF2-like_dom_sf"/>
</dbReference>
<dbReference type="CDD" id="cd00531">
    <property type="entry name" value="NTF2_like"/>
    <property type="match status" value="1"/>
</dbReference>
<dbReference type="Proteomes" id="UP001183643">
    <property type="component" value="Unassembled WGS sequence"/>
</dbReference>
<name>A0AAE3YLN4_9ACTN</name>